<dbReference type="Proteomes" id="UP000016932">
    <property type="component" value="Unassembled WGS sequence"/>
</dbReference>
<gene>
    <name evidence="2" type="ORF">MYCFIDRAFT_170542</name>
</gene>
<protein>
    <submittedName>
        <fullName evidence="2">Uncharacterized protein</fullName>
    </submittedName>
</protein>
<feature type="transmembrane region" description="Helical" evidence="1">
    <location>
        <begin position="101"/>
        <end position="122"/>
    </location>
</feature>
<dbReference type="RefSeq" id="XP_007921814.1">
    <property type="nucleotide sequence ID" value="XM_007923623.1"/>
</dbReference>
<evidence type="ECO:0000256" key="1">
    <source>
        <dbReference type="SAM" id="Phobius"/>
    </source>
</evidence>
<accession>N1Q854</accession>
<organism evidence="2 3">
    <name type="scientific">Pseudocercospora fijiensis (strain CIRAD86)</name>
    <name type="common">Black leaf streak disease fungus</name>
    <name type="synonym">Mycosphaerella fijiensis</name>
    <dbReference type="NCBI Taxonomy" id="383855"/>
    <lineage>
        <taxon>Eukaryota</taxon>
        <taxon>Fungi</taxon>
        <taxon>Dikarya</taxon>
        <taxon>Ascomycota</taxon>
        <taxon>Pezizomycotina</taxon>
        <taxon>Dothideomycetes</taxon>
        <taxon>Dothideomycetidae</taxon>
        <taxon>Mycosphaerellales</taxon>
        <taxon>Mycosphaerellaceae</taxon>
        <taxon>Pseudocercospora</taxon>
    </lineage>
</organism>
<proteinExistence type="predicted"/>
<keyword evidence="1" id="KW-0472">Membrane</keyword>
<feature type="transmembrane region" description="Helical" evidence="1">
    <location>
        <begin position="142"/>
        <end position="158"/>
    </location>
</feature>
<name>N1Q854_PSEFD</name>
<reference evidence="2 3" key="1">
    <citation type="journal article" date="2012" name="PLoS Pathog.">
        <title>Diverse lifestyles and strategies of plant pathogenesis encoded in the genomes of eighteen Dothideomycetes fungi.</title>
        <authorList>
            <person name="Ohm R.A."/>
            <person name="Feau N."/>
            <person name="Henrissat B."/>
            <person name="Schoch C.L."/>
            <person name="Horwitz B.A."/>
            <person name="Barry K.W."/>
            <person name="Condon B.J."/>
            <person name="Copeland A.C."/>
            <person name="Dhillon B."/>
            <person name="Glaser F."/>
            <person name="Hesse C.N."/>
            <person name="Kosti I."/>
            <person name="LaButti K."/>
            <person name="Lindquist E.A."/>
            <person name="Lucas S."/>
            <person name="Salamov A.A."/>
            <person name="Bradshaw R.E."/>
            <person name="Ciuffetti L."/>
            <person name="Hamelin R.C."/>
            <person name="Kema G.H.J."/>
            <person name="Lawrence C."/>
            <person name="Scott J.A."/>
            <person name="Spatafora J.W."/>
            <person name="Turgeon B.G."/>
            <person name="de Wit P.J.G.M."/>
            <person name="Zhong S."/>
            <person name="Goodwin S.B."/>
            <person name="Grigoriev I.V."/>
        </authorList>
    </citation>
    <scope>NUCLEOTIDE SEQUENCE [LARGE SCALE GENOMIC DNA]</scope>
    <source>
        <strain evidence="2 3">CIRAD86</strain>
    </source>
</reference>
<evidence type="ECO:0000313" key="2">
    <source>
        <dbReference type="EMBL" id="EME89004.1"/>
    </source>
</evidence>
<sequence length="263" mass="30198">MRPTTAHWARGDLHSSTVRQTLARKLSHWQIPLGRASQLGRISMTPFPVCARMSSDRKLRRRVQTSKTRKIAMINCKGRAGQRQSDLMHRQFDNQSVSTHVWLDVSFVIPFVLCVTFGRQLFVRASVRLLSKYSRVQQGGPMYILGIIPRTVYVRLFFRSVRITCIRQGPIIKISKYPTFRSQIEKLGLPIHNLQPRFTDFVIALHMLHCTVVAPSKSNRLKQTATSLGIWEPTSGYCNIDVVSKNRIIMIIVVIEEHFESEP</sequence>
<keyword evidence="3" id="KW-1185">Reference proteome</keyword>
<keyword evidence="1" id="KW-1133">Transmembrane helix</keyword>
<dbReference type="OrthoDB" id="10627235at2759"/>
<evidence type="ECO:0000313" key="3">
    <source>
        <dbReference type="Proteomes" id="UP000016932"/>
    </source>
</evidence>
<dbReference type="KEGG" id="pfj:MYCFIDRAFT_170542"/>
<dbReference type="HOGENOM" id="CLU_1058157_0_0_1"/>
<keyword evidence="1" id="KW-0812">Transmembrane</keyword>
<dbReference type="AlphaFoldDB" id="N1Q854"/>
<dbReference type="EMBL" id="KB446555">
    <property type="protein sequence ID" value="EME89004.1"/>
    <property type="molecule type" value="Genomic_DNA"/>
</dbReference>
<dbReference type="VEuPathDB" id="FungiDB:MYCFIDRAFT_170542"/>
<dbReference type="GeneID" id="19332510"/>